<accession>A0A0C9UXH5</accession>
<gene>
    <name evidence="2" type="ORF">M422DRAFT_784106</name>
</gene>
<feature type="compositionally biased region" description="Pro residues" evidence="1">
    <location>
        <begin position="146"/>
        <end position="158"/>
    </location>
</feature>
<evidence type="ECO:0000313" key="2">
    <source>
        <dbReference type="EMBL" id="KIJ30076.1"/>
    </source>
</evidence>
<sequence length="175" mass="19156">MLSTWQVRVRHQAAITIAIAIATHLHPSLHPNVRLAAADRFKLAKNLSRCIAVSLRYRNAAVRPPAPSPPTASADHFSPSPTRFQRALAASEALSILLGAYYLFLIDNAQTRRPPLPPAPTHTLRLLQASQLRSQRPLDAHRELPSPLPPPAPTPAPPSRRLHALSESAGRLLVY</sequence>
<protein>
    <submittedName>
        <fullName evidence="2">Uncharacterized protein</fullName>
    </submittedName>
</protein>
<keyword evidence="3" id="KW-1185">Reference proteome</keyword>
<evidence type="ECO:0000313" key="3">
    <source>
        <dbReference type="Proteomes" id="UP000054279"/>
    </source>
</evidence>
<dbReference type="EMBL" id="KN837269">
    <property type="protein sequence ID" value="KIJ30076.1"/>
    <property type="molecule type" value="Genomic_DNA"/>
</dbReference>
<proteinExistence type="predicted"/>
<dbReference type="Proteomes" id="UP000054279">
    <property type="component" value="Unassembled WGS sequence"/>
</dbReference>
<dbReference type="AlphaFoldDB" id="A0A0C9UXH5"/>
<evidence type="ECO:0000256" key="1">
    <source>
        <dbReference type="SAM" id="MobiDB-lite"/>
    </source>
</evidence>
<reference evidence="2 3" key="1">
    <citation type="submission" date="2014-06" db="EMBL/GenBank/DDBJ databases">
        <title>Evolutionary Origins and Diversification of the Mycorrhizal Mutualists.</title>
        <authorList>
            <consortium name="DOE Joint Genome Institute"/>
            <consortium name="Mycorrhizal Genomics Consortium"/>
            <person name="Kohler A."/>
            <person name="Kuo A."/>
            <person name="Nagy L.G."/>
            <person name="Floudas D."/>
            <person name="Copeland A."/>
            <person name="Barry K.W."/>
            <person name="Cichocki N."/>
            <person name="Veneault-Fourrey C."/>
            <person name="LaButti K."/>
            <person name="Lindquist E.A."/>
            <person name="Lipzen A."/>
            <person name="Lundell T."/>
            <person name="Morin E."/>
            <person name="Murat C."/>
            <person name="Riley R."/>
            <person name="Ohm R."/>
            <person name="Sun H."/>
            <person name="Tunlid A."/>
            <person name="Henrissat B."/>
            <person name="Grigoriev I.V."/>
            <person name="Hibbett D.S."/>
            <person name="Martin F."/>
        </authorList>
    </citation>
    <scope>NUCLEOTIDE SEQUENCE [LARGE SCALE GENOMIC DNA]</scope>
    <source>
        <strain evidence="2 3">SS14</strain>
    </source>
</reference>
<dbReference type="HOGENOM" id="CLU_1533524_0_0_1"/>
<feature type="region of interest" description="Disordered" evidence="1">
    <location>
        <begin position="136"/>
        <end position="161"/>
    </location>
</feature>
<name>A0A0C9UXH5_SPHS4</name>
<organism evidence="2 3">
    <name type="scientific">Sphaerobolus stellatus (strain SS14)</name>
    <dbReference type="NCBI Taxonomy" id="990650"/>
    <lineage>
        <taxon>Eukaryota</taxon>
        <taxon>Fungi</taxon>
        <taxon>Dikarya</taxon>
        <taxon>Basidiomycota</taxon>
        <taxon>Agaricomycotina</taxon>
        <taxon>Agaricomycetes</taxon>
        <taxon>Phallomycetidae</taxon>
        <taxon>Geastrales</taxon>
        <taxon>Sphaerobolaceae</taxon>
        <taxon>Sphaerobolus</taxon>
    </lineage>
</organism>